<gene>
    <name evidence="1" type="ORF">AVEN_136281_1</name>
</gene>
<evidence type="ECO:0000313" key="1">
    <source>
        <dbReference type="EMBL" id="GBN81222.1"/>
    </source>
</evidence>
<name>A0A4Y2RZD8_ARAVE</name>
<protein>
    <submittedName>
        <fullName evidence="1">Uncharacterized protein</fullName>
    </submittedName>
</protein>
<dbReference type="AlphaFoldDB" id="A0A4Y2RZD8"/>
<accession>A0A4Y2RZD8</accession>
<evidence type="ECO:0000313" key="2">
    <source>
        <dbReference type="Proteomes" id="UP000499080"/>
    </source>
</evidence>
<reference evidence="1 2" key="1">
    <citation type="journal article" date="2019" name="Sci. Rep.">
        <title>Orb-weaving spider Araneus ventricosus genome elucidates the spidroin gene catalogue.</title>
        <authorList>
            <person name="Kono N."/>
            <person name="Nakamura H."/>
            <person name="Ohtoshi R."/>
            <person name="Moran D.A.P."/>
            <person name="Shinohara A."/>
            <person name="Yoshida Y."/>
            <person name="Fujiwara M."/>
            <person name="Mori M."/>
            <person name="Tomita M."/>
            <person name="Arakawa K."/>
        </authorList>
    </citation>
    <scope>NUCLEOTIDE SEQUENCE [LARGE SCALE GENOMIC DNA]</scope>
</reference>
<comment type="caution">
    <text evidence="1">The sequence shown here is derived from an EMBL/GenBank/DDBJ whole genome shotgun (WGS) entry which is preliminary data.</text>
</comment>
<proteinExistence type="predicted"/>
<dbReference type="EMBL" id="BGPR01019186">
    <property type="protein sequence ID" value="GBN81222.1"/>
    <property type="molecule type" value="Genomic_DNA"/>
</dbReference>
<organism evidence="1 2">
    <name type="scientific">Araneus ventricosus</name>
    <name type="common">Orbweaver spider</name>
    <name type="synonym">Epeira ventricosa</name>
    <dbReference type="NCBI Taxonomy" id="182803"/>
    <lineage>
        <taxon>Eukaryota</taxon>
        <taxon>Metazoa</taxon>
        <taxon>Ecdysozoa</taxon>
        <taxon>Arthropoda</taxon>
        <taxon>Chelicerata</taxon>
        <taxon>Arachnida</taxon>
        <taxon>Araneae</taxon>
        <taxon>Araneomorphae</taxon>
        <taxon>Entelegynae</taxon>
        <taxon>Araneoidea</taxon>
        <taxon>Araneidae</taxon>
        <taxon>Araneus</taxon>
    </lineage>
</organism>
<keyword evidence="2" id="KW-1185">Reference proteome</keyword>
<dbReference type="Proteomes" id="UP000499080">
    <property type="component" value="Unassembled WGS sequence"/>
</dbReference>
<sequence length="97" mass="11130">MGSVDYALLLFAGVRCRCTSSCHDKQYPRKIKLAQVYMTIMAVASIMEWFYNDPRQSVQPVSGGGNSFRTYIPTRKYLLPIPVGFSSPYLRCPLRWE</sequence>